<gene>
    <name evidence="2" type="ORF">BFN67_13800</name>
</gene>
<keyword evidence="3" id="KW-1185">Reference proteome</keyword>
<keyword evidence="1" id="KW-0472">Membrane</keyword>
<dbReference type="AlphaFoldDB" id="A0A1V8RTC1"/>
<dbReference type="Proteomes" id="UP000191905">
    <property type="component" value="Unassembled WGS sequence"/>
</dbReference>
<name>A0A1V8RTC1_9HYPH</name>
<keyword evidence="1" id="KW-0812">Transmembrane</keyword>
<sequence>MSYDHFKPPEHFSPTAKFTYRAVLTVLFVAIMIAFIYFVAPLIDRYAGAPFADWFTNLIFGPKGA</sequence>
<comment type="caution">
    <text evidence="2">The sequence shown here is derived from an EMBL/GenBank/DDBJ whole genome shotgun (WGS) entry which is preliminary data.</text>
</comment>
<feature type="transmembrane region" description="Helical" evidence="1">
    <location>
        <begin position="20"/>
        <end position="40"/>
    </location>
</feature>
<evidence type="ECO:0000313" key="2">
    <source>
        <dbReference type="EMBL" id="OQM76456.1"/>
    </source>
</evidence>
<dbReference type="OrthoDB" id="9919327at2"/>
<dbReference type="EMBL" id="MDET01000007">
    <property type="protein sequence ID" value="OQM76456.1"/>
    <property type="molecule type" value="Genomic_DNA"/>
</dbReference>
<accession>A0A1V8RTC1</accession>
<evidence type="ECO:0000256" key="1">
    <source>
        <dbReference type="SAM" id="Phobius"/>
    </source>
</evidence>
<organism evidence="2 3">
    <name type="scientific">Manganibacter manganicus</name>
    <dbReference type="NCBI Taxonomy" id="1873176"/>
    <lineage>
        <taxon>Bacteria</taxon>
        <taxon>Pseudomonadati</taxon>
        <taxon>Pseudomonadota</taxon>
        <taxon>Alphaproteobacteria</taxon>
        <taxon>Hyphomicrobiales</taxon>
        <taxon>Phyllobacteriaceae</taxon>
        <taxon>Manganibacter</taxon>
    </lineage>
</organism>
<dbReference type="RefSeq" id="WP_080918721.1">
    <property type="nucleotide sequence ID" value="NZ_MDET01000007.1"/>
</dbReference>
<protein>
    <submittedName>
        <fullName evidence="2">Uncharacterized protein</fullName>
    </submittedName>
</protein>
<keyword evidence="1" id="KW-1133">Transmembrane helix</keyword>
<evidence type="ECO:0000313" key="3">
    <source>
        <dbReference type="Proteomes" id="UP000191905"/>
    </source>
</evidence>
<proteinExistence type="predicted"/>
<reference evidence="2 3" key="1">
    <citation type="journal article" date="2016" name="Int. J. Syst. Evol. Microbiol.">
        <title>Pseudaminobacter manganicus sp. nov., isolated from sludge of a manganese mine.</title>
        <authorList>
            <person name="Li J."/>
            <person name="Huang J."/>
            <person name="Liao S."/>
            <person name="Wang G."/>
        </authorList>
    </citation>
    <scope>NUCLEOTIDE SEQUENCE [LARGE SCALE GENOMIC DNA]</scope>
    <source>
        <strain evidence="2 3">JH-7</strain>
    </source>
</reference>
<dbReference type="STRING" id="1873176.BFN67_13800"/>